<dbReference type="EMBL" id="JAEHFX010000003">
    <property type="protein sequence ID" value="MBK0403059.1"/>
    <property type="molecule type" value="Genomic_DNA"/>
</dbReference>
<dbReference type="InterPro" id="IPR044946">
    <property type="entry name" value="Restrct_endonuc_typeI_TRD_sf"/>
</dbReference>
<keyword evidence="5" id="KW-0540">Nuclease</keyword>
<evidence type="ECO:0000259" key="4">
    <source>
        <dbReference type="Pfam" id="PF01420"/>
    </source>
</evidence>
<sequence length="406" mass="46670">MSWKDIRVGDYLTVLTDYHANGAYEKLKKNVTLKYEPDYALMIRTLNFERGDFKDDLIYLNEEEYEFLAKSKVKPYDIVMNKIANAGSVYLMPNLGQPVSLAMNLFLLRFDERVDQKFMFYLMKVNEPYIKTFTNGSTTKTITKDAVKNLNFKLPPLPTQQKIASILSAYDDLIENNLKRIALLEKSARLLYEEWFVRLRFPGYEHTKIENGIPEGWKSQTAYESMEIMSGGTPKTSNPNFYDGEIPFYTPKDASDNFYVLETLKTLTEQGLKNCNSKFYPKDTLFITARGTVGKLNLAQQPMAMNQSCYALKGKFYITQKFLYCAMADAVERIKSHAVGSVFDAIVVDTFKMITLNIPTENLVNIFEETIRPVFVQTETLLLQTKKLKQARNLLLPKLINGEIPV</sequence>
<feature type="domain" description="Type I restriction modification DNA specificity" evidence="4">
    <location>
        <begin position="61"/>
        <end position="185"/>
    </location>
</feature>
<dbReference type="InterPro" id="IPR052021">
    <property type="entry name" value="Type-I_RS_S_subunit"/>
</dbReference>
<keyword evidence="6" id="KW-1185">Reference proteome</keyword>
<evidence type="ECO:0000256" key="2">
    <source>
        <dbReference type="ARBA" id="ARBA00022747"/>
    </source>
</evidence>
<proteinExistence type="inferred from homology"/>
<name>A0ABS1C0X3_9BACT</name>
<keyword evidence="5" id="KW-0378">Hydrolase</keyword>
<dbReference type="Pfam" id="PF01420">
    <property type="entry name" value="Methylase_S"/>
    <property type="match status" value="2"/>
</dbReference>
<dbReference type="PANTHER" id="PTHR30408">
    <property type="entry name" value="TYPE-1 RESTRICTION ENZYME ECOKI SPECIFICITY PROTEIN"/>
    <property type="match status" value="1"/>
</dbReference>
<accession>A0ABS1C0X3</accession>
<protein>
    <submittedName>
        <fullName evidence="5">Restriction endonuclease subunit S</fullName>
    </submittedName>
</protein>
<reference evidence="5 6" key="1">
    <citation type="submission" date="2020-12" db="EMBL/GenBank/DDBJ databases">
        <title>Bacterial novel species Adhaeribacter sp. BT258 isolated from soil.</title>
        <authorList>
            <person name="Jung H.-Y."/>
        </authorList>
    </citation>
    <scope>NUCLEOTIDE SEQUENCE [LARGE SCALE GENOMIC DNA]</scope>
    <source>
        <strain evidence="5 6">BT258</strain>
    </source>
</reference>
<feature type="domain" description="Type I restriction modification DNA specificity" evidence="4">
    <location>
        <begin position="214"/>
        <end position="360"/>
    </location>
</feature>
<dbReference type="GO" id="GO:0004519">
    <property type="term" value="F:endonuclease activity"/>
    <property type="evidence" value="ECO:0007669"/>
    <property type="project" value="UniProtKB-KW"/>
</dbReference>
<organism evidence="5 6">
    <name type="scientific">Adhaeribacter terrigena</name>
    <dbReference type="NCBI Taxonomy" id="2793070"/>
    <lineage>
        <taxon>Bacteria</taxon>
        <taxon>Pseudomonadati</taxon>
        <taxon>Bacteroidota</taxon>
        <taxon>Cytophagia</taxon>
        <taxon>Cytophagales</taxon>
        <taxon>Hymenobacteraceae</taxon>
        <taxon>Adhaeribacter</taxon>
    </lineage>
</organism>
<evidence type="ECO:0000256" key="3">
    <source>
        <dbReference type="ARBA" id="ARBA00023125"/>
    </source>
</evidence>
<dbReference type="InterPro" id="IPR000055">
    <property type="entry name" value="Restrct_endonuc_typeI_TRD"/>
</dbReference>
<dbReference type="Proteomes" id="UP000644147">
    <property type="component" value="Unassembled WGS sequence"/>
</dbReference>
<keyword evidence="3" id="KW-0238">DNA-binding</keyword>
<comment type="caution">
    <text evidence="5">The sequence shown here is derived from an EMBL/GenBank/DDBJ whole genome shotgun (WGS) entry which is preliminary data.</text>
</comment>
<dbReference type="SUPFAM" id="SSF116734">
    <property type="entry name" value="DNA methylase specificity domain"/>
    <property type="match status" value="2"/>
</dbReference>
<dbReference type="Gene3D" id="3.90.220.20">
    <property type="entry name" value="DNA methylase specificity domains"/>
    <property type="match status" value="2"/>
</dbReference>
<dbReference type="RefSeq" id="WP_200505800.1">
    <property type="nucleotide sequence ID" value="NZ_JAEHFX010000003.1"/>
</dbReference>
<comment type="similarity">
    <text evidence="1">Belongs to the type-I restriction system S methylase family.</text>
</comment>
<keyword evidence="5" id="KW-0255">Endonuclease</keyword>
<evidence type="ECO:0000313" key="5">
    <source>
        <dbReference type="EMBL" id="MBK0403059.1"/>
    </source>
</evidence>
<evidence type="ECO:0000313" key="6">
    <source>
        <dbReference type="Proteomes" id="UP000644147"/>
    </source>
</evidence>
<gene>
    <name evidence="5" type="ORF">I5M27_08675</name>
</gene>
<evidence type="ECO:0000256" key="1">
    <source>
        <dbReference type="ARBA" id="ARBA00010923"/>
    </source>
</evidence>
<dbReference type="CDD" id="cd17243">
    <property type="entry name" value="RMtype1_S_AchA6I-TRD2-CR2_like"/>
    <property type="match status" value="1"/>
</dbReference>
<dbReference type="Gene3D" id="1.10.287.1120">
    <property type="entry name" value="Bipartite methylase S protein"/>
    <property type="match status" value="1"/>
</dbReference>
<keyword evidence="2" id="KW-0680">Restriction system</keyword>
<dbReference type="PANTHER" id="PTHR30408:SF13">
    <property type="entry name" value="TYPE I RESTRICTION ENZYME HINDI SPECIFICITY SUBUNIT"/>
    <property type="match status" value="1"/>
</dbReference>